<organism evidence="3 5">
    <name type="scientific">Puccinia graminis f. sp. tritici</name>
    <dbReference type="NCBI Taxonomy" id="56615"/>
    <lineage>
        <taxon>Eukaryota</taxon>
        <taxon>Fungi</taxon>
        <taxon>Dikarya</taxon>
        <taxon>Basidiomycota</taxon>
        <taxon>Pucciniomycotina</taxon>
        <taxon>Pucciniomycetes</taxon>
        <taxon>Pucciniales</taxon>
        <taxon>Pucciniaceae</taxon>
        <taxon>Puccinia</taxon>
    </lineage>
</organism>
<gene>
    <name evidence="2" type="ORF">PGT21_029872</name>
    <name evidence="3" type="ORF">PGTUg99_016797</name>
</gene>
<dbReference type="PANTHER" id="PTHR38663:SF1">
    <property type="entry name" value="L-ORNITHINE N(5)-MONOOXYGENASE"/>
    <property type="match status" value="1"/>
</dbReference>
<evidence type="ECO:0000313" key="4">
    <source>
        <dbReference type="Proteomes" id="UP000324748"/>
    </source>
</evidence>
<evidence type="ECO:0000313" key="2">
    <source>
        <dbReference type="EMBL" id="KAA1106152.1"/>
    </source>
</evidence>
<dbReference type="PANTHER" id="PTHR38663">
    <property type="match status" value="1"/>
</dbReference>
<proteinExistence type="predicted"/>
<dbReference type="SUPFAM" id="SSF51905">
    <property type="entry name" value="FAD/NAD(P)-binding domain"/>
    <property type="match status" value="2"/>
</dbReference>
<feature type="region of interest" description="Disordered" evidence="1">
    <location>
        <begin position="592"/>
        <end position="641"/>
    </location>
</feature>
<accession>A0A5B0Q8C8</accession>
<protein>
    <submittedName>
        <fullName evidence="3">Uncharacterized protein</fullName>
    </submittedName>
</protein>
<dbReference type="InterPro" id="IPR036188">
    <property type="entry name" value="FAD/NAD-bd_sf"/>
</dbReference>
<evidence type="ECO:0000313" key="5">
    <source>
        <dbReference type="Proteomes" id="UP000325313"/>
    </source>
</evidence>
<reference evidence="4 5" key="1">
    <citation type="submission" date="2019-05" db="EMBL/GenBank/DDBJ databases">
        <title>Emergence of the Ug99 lineage of the wheat stem rust pathogen through somatic hybridization.</title>
        <authorList>
            <person name="Li F."/>
            <person name="Upadhyaya N.M."/>
            <person name="Sperschneider J."/>
            <person name="Matny O."/>
            <person name="Nguyen-Phuc H."/>
            <person name="Mago R."/>
            <person name="Raley C."/>
            <person name="Miller M.E."/>
            <person name="Silverstein K.A.T."/>
            <person name="Henningsen E."/>
            <person name="Hirsch C.D."/>
            <person name="Visser B."/>
            <person name="Pretorius Z.A."/>
            <person name="Steffenson B.J."/>
            <person name="Schwessinger B."/>
            <person name="Dodds P.N."/>
            <person name="Figueroa M."/>
        </authorList>
    </citation>
    <scope>NUCLEOTIDE SEQUENCE [LARGE SCALE GENOMIC DNA]</scope>
    <source>
        <strain evidence="2">21-0</strain>
        <strain evidence="3 5">Ug99</strain>
    </source>
</reference>
<dbReference type="Proteomes" id="UP000325313">
    <property type="component" value="Unassembled WGS sequence"/>
</dbReference>
<comment type="caution">
    <text evidence="3">The sequence shown here is derived from an EMBL/GenBank/DDBJ whole genome shotgun (WGS) entry which is preliminary data.</text>
</comment>
<dbReference type="Gene3D" id="3.50.50.60">
    <property type="entry name" value="FAD/NAD(P)-binding domain"/>
    <property type="match status" value="1"/>
</dbReference>
<keyword evidence="4" id="KW-1185">Reference proteome</keyword>
<dbReference type="OrthoDB" id="76038at2759"/>
<dbReference type="EMBL" id="VDEP01000305">
    <property type="protein sequence ID" value="KAA1109204.1"/>
    <property type="molecule type" value="Genomic_DNA"/>
</dbReference>
<feature type="region of interest" description="Disordered" evidence="1">
    <location>
        <begin position="501"/>
        <end position="523"/>
    </location>
</feature>
<evidence type="ECO:0000256" key="1">
    <source>
        <dbReference type="SAM" id="MobiDB-lite"/>
    </source>
</evidence>
<evidence type="ECO:0000313" key="3">
    <source>
        <dbReference type="EMBL" id="KAA1109204.1"/>
    </source>
</evidence>
<dbReference type="AlphaFoldDB" id="A0A5B0Q8C8"/>
<dbReference type="EMBL" id="VSWC01000040">
    <property type="protein sequence ID" value="KAA1106152.1"/>
    <property type="molecule type" value="Genomic_DNA"/>
</dbReference>
<sequence length="699" mass="77030">MSLPQTVYLHESIETIEPEDFFDVLIIGGGPHALGLAARLREPRPAALYTDIEHSRLAFLQRPDAVKLARQPKKPYNLRAPNPSKLREQAGNHFNDDSFPRLLALDASSPQWLGRWNGFFHHLDIPHLRSPMFFHPSPADVDGLEAFARRVDRENECVDSGGVEDVLPTVGQSKRGADKIRKRATRKKGCVKSSLGAEINERDRSSYARPSSGVFRDFCQKELVERYHLDQVLRQDTVKSISFGDLHIRTEGRGRGFQVITEEGKRYGAKFVVMSIGGQECPAIPKCISDCAQPESLISKNVISHQGPGWCHSRCFAYGGTHEFKQAVKASKSSNQGTIVVIGGGLTSAQIADLAIRKGAAKVVLICRGYLKTKHYDFPLSWVTKYSNLEKMSFWQEDCPMARLKMVRQARNGGSVNPSTLLLLKKRVAEGTLSLRTHTTVTQAMRDNSTGKWTLHLVHHPANGTKRIEPAEPEVLEDVTFIVASTGGKLDFGSIPFLSSLLHPENGPQQHDHSEHSSKKQSINVPGVIEGLPLLTEDLQWGKELPLFVMGAYAALELGPDAANLSGSRGGAERIGSKLNELLDNPWFLNPQPSFSKPTHPKKSTRQSIIPSKTTLQPTPSAELSTLGQGEMESIPEDSAAELSAGIEETIEHHEPVTFQGESQSCSTKRGRCAFKMGARERRAGNVGGWYAGLEEVVI</sequence>
<name>A0A5B0Q8C8_PUCGR</name>
<feature type="compositionally biased region" description="Polar residues" evidence="1">
    <location>
        <begin position="606"/>
        <end position="628"/>
    </location>
</feature>
<dbReference type="Proteomes" id="UP000324748">
    <property type="component" value="Unassembled WGS sequence"/>
</dbReference>